<name>A0AAU9J213_9CILI</name>
<proteinExistence type="predicted"/>
<accession>A0AAU9J213</accession>
<evidence type="ECO:0000313" key="1">
    <source>
        <dbReference type="EMBL" id="CAG9317982.1"/>
    </source>
</evidence>
<reference evidence="1" key="1">
    <citation type="submission" date="2021-09" db="EMBL/GenBank/DDBJ databases">
        <authorList>
            <consortium name="AG Swart"/>
            <person name="Singh M."/>
            <person name="Singh A."/>
            <person name="Seah K."/>
            <person name="Emmerich C."/>
        </authorList>
    </citation>
    <scope>NUCLEOTIDE SEQUENCE</scope>
    <source>
        <strain evidence="1">ATCC30299</strain>
    </source>
</reference>
<dbReference type="EMBL" id="CAJZBQ010000020">
    <property type="protein sequence ID" value="CAG9317982.1"/>
    <property type="molecule type" value="Genomic_DNA"/>
</dbReference>
<dbReference type="AlphaFoldDB" id="A0AAU9J213"/>
<gene>
    <name evidence="1" type="ORF">BSTOLATCC_MIC20466</name>
</gene>
<dbReference type="Proteomes" id="UP001162131">
    <property type="component" value="Unassembled WGS sequence"/>
</dbReference>
<evidence type="ECO:0000313" key="2">
    <source>
        <dbReference type="Proteomes" id="UP001162131"/>
    </source>
</evidence>
<keyword evidence="2" id="KW-1185">Reference proteome</keyword>
<sequence length="94" mass="11112">MAWENCINPEILQLFLEIKLMISSIPMPQAEYYCNKKNLMGIFWFLDKILLYSIDSESFSIYPLTLQSAKERFIYKSEMKDGYLERIADSIVLN</sequence>
<protein>
    <submittedName>
        <fullName evidence="1">Uncharacterized protein</fullName>
    </submittedName>
</protein>
<comment type="caution">
    <text evidence="1">The sequence shown here is derived from an EMBL/GenBank/DDBJ whole genome shotgun (WGS) entry which is preliminary data.</text>
</comment>
<organism evidence="1 2">
    <name type="scientific">Blepharisma stoltei</name>
    <dbReference type="NCBI Taxonomy" id="1481888"/>
    <lineage>
        <taxon>Eukaryota</taxon>
        <taxon>Sar</taxon>
        <taxon>Alveolata</taxon>
        <taxon>Ciliophora</taxon>
        <taxon>Postciliodesmatophora</taxon>
        <taxon>Heterotrichea</taxon>
        <taxon>Heterotrichida</taxon>
        <taxon>Blepharismidae</taxon>
        <taxon>Blepharisma</taxon>
    </lineage>
</organism>